<dbReference type="RefSeq" id="WP_153217627.1">
    <property type="nucleotide sequence ID" value="NZ_WIBF01000017.1"/>
</dbReference>
<proteinExistence type="predicted"/>
<feature type="region of interest" description="Disordered" evidence="1">
    <location>
        <begin position="246"/>
        <end position="295"/>
    </location>
</feature>
<comment type="caution">
    <text evidence="2">The sequence shown here is derived from an EMBL/GenBank/DDBJ whole genome shotgun (WGS) entry which is preliminary data.</text>
</comment>
<protein>
    <submittedName>
        <fullName evidence="2">Uncharacterized protein</fullName>
    </submittedName>
</protein>
<dbReference type="Proteomes" id="UP000444174">
    <property type="component" value="Unassembled WGS sequence"/>
</dbReference>
<organism evidence="2 3">
    <name type="scientific">Tritonibacter litoralis</name>
    <dbReference type="NCBI Taxonomy" id="2662264"/>
    <lineage>
        <taxon>Bacteria</taxon>
        <taxon>Pseudomonadati</taxon>
        <taxon>Pseudomonadota</taxon>
        <taxon>Alphaproteobacteria</taxon>
        <taxon>Rhodobacterales</taxon>
        <taxon>Paracoccaceae</taxon>
        <taxon>Tritonibacter</taxon>
    </lineage>
</organism>
<feature type="compositionally biased region" description="Acidic residues" evidence="1">
    <location>
        <begin position="250"/>
        <end position="260"/>
    </location>
</feature>
<reference evidence="2 3" key="1">
    <citation type="submission" date="2019-10" db="EMBL/GenBank/DDBJ databases">
        <title>Epibacterium sp. nov., isolated from seawater.</title>
        <authorList>
            <person name="Zhang X."/>
            <person name="Li N."/>
        </authorList>
    </citation>
    <scope>NUCLEOTIDE SEQUENCE [LARGE SCALE GENOMIC DNA]</scope>
    <source>
        <strain evidence="2 3">SM1979</strain>
    </source>
</reference>
<accession>A0A843YHA4</accession>
<name>A0A843YHA4_9RHOB</name>
<evidence type="ECO:0000313" key="3">
    <source>
        <dbReference type="Proteomes" id="UP000444174"/>
    </source>
</evidence>
<dbReference type="EMBL" id="WIBF01000017">
    <property type="protein sequence ID" value="MQQ10546.1"/>
    <property type="molecule type" value="Genomic_DNA"/>
</dbReference>
<keyword evidence="3" id="KW-1185">Reference proteome</keyword>
<evidence type="ECO:0000256" key="1">
    <source>
        <dbReference type="SAM" id="MobiDB-lite"/>
    </source>
</evidence>
<dbReference type="AlphaFoldDB" id="A0A843YHA4"/>
<evidence type="ECO:0000313" key="2">
    <source>
        <dbReference type="EMBL" id="MQQ10546.1"/>
    </source>
</evidence>
<gene>
    <name evidence="2" type="ORF">GFB49_18970</name>
</gene>
<sequence length="675" mass="72639">MLDDKSEIIAHFIGIFELNVEAARMKIQYQEMQAWLSPQPDLGPLLNITINVSSAYNLSDFEPDLGWRTTIPASPLLFVNTSIPAAPAYAAPYVYDFFPKLFFDPALFSPVILSGEPVFFIQPPSSAASITVQTNWLQDHDLLLTYDAGVEFLPAASFDAMLLDLAEYAQTLHVLNMPEMAEDEDSMIQNAAEMHETLGHIADHGVPLSATDADVYVAHGDDALSVTVNGAATDALTELPEISIHFASETSEDEDEEDATDGAKTAEGEEITQEFDGTPDSPDNAEDPPHELTTGGNIALNEARIASDWLDASVVTVMGHHAETIAVSQVNIWNDTDIINGQVSETSEGSTAGINGFSFEMTSSPRPAAESEDGEPGPPPSFAAITEIDGNLINYNYVKQFNFASDNDVVSVQFEAQDSYFQTGGNFLSNGFGLLGLGFHYDLIVVGGNMVDMKFISQTNVLLDSDVLYHQAGFEGSISTSDNLLFNSASIRQIGTDQIVEMNQTFADASEAVMRGDTDIGAARNDEAFVGTDLLRILNIKGDIVDVQMVEQFNLLGDADQIAWASETAQSIDGADVSVISGENELINMASIIDAGIDSRIYTSEGAYTESFLYQADFISEEDPVLAAENSGLTGEAFLFLADGLIPQDEGGDDHAISTPLPTEVSVDVMQSVLA</sequence>